<accession>A0A6L6JJH0</accession>
<dbReference type="SUPFAM" id="SSF51735">
    <property type="entry name" value="NAD(P)-binding Rossmann-fold domains"/>
    <property type="match status" value="1"/>
</dbReference>
<organism evidence="1 2">
    <name type="scientific">Paracoccus aestuariivivens</name>
    <dbReference type="NCBI Taxonomy" id="1820333"/>
    <lineage>
        <taxon>Bacteria</taxon>
        <taxon>Pseudomonadati</taxon>
        <taxon>Pseudomonadota</taxon>
        <taxon>Alphaproteobacteria</taxon>
        <taxon>Rhodobacterales</taxon>
        <taxon>Paracoccaceae</taxon>
        <taxon>Paracoccus</taxon>
    </lineage>
</organism>
<name>A0A6L6JJH0_9RHOB</name>
<comment type="caution">
    <text evidence="1">The sequence shown here is derived from an EMBL/GenBank/DDBJ whole genome shotgun (WGS) entry which is preliminary data.</text>
</comment>
<dbReference type="InterPro" id="IPR036291">
    <property type="entry name" value="NAD(P)-bd_dom_sf"/>
</dbReference>
<dbReference type="EMBL" id="WMIE01000040">
    <property type="protein sequence ID" value="MTH80294.1"/>
    <property type="molecule type" value="Genomic_DNA"/>
</dbReference>
<proteinExistence type="predicted"/>
<dbReference type="OrthoDB" id="9809287at2"/>
<reference evidence="1 2" key="1">
    <citation type="submission" date="2019-11" db="EMBL/GenBank/DDBJ databases">
        <authorList>
            <person name="Dong K."/>
        </authorList>
    </citation>
    <scope>NUCLEOTIDE SEQUENCE [LARGE SCALE GENOMIC DNA]</scope>
    <source>
        <strain evidence="1 2">NBRC 111993</strain>
    </source>
</reference>
<evidence type="ECO:0000313" key="1">
    <source>
        <dbReference type="EMBL" id="MTH80294.1"/>
    </source>
</evidence>
<dbReference type="Pfam" id="PF13561">
    <property type="entry name" value="adh_short_C2"/>
    <property type="match status" value="1"/>
</dbReference>
<gene>
    <name evidence="1" type="ORF">GL286_21615</name>
</gene>
<sequence length="108" mass="11937">MLEKMKTARAEIMDEIAAAQPIWQLRQFEELATAVLWLWSPAASFVVGVGLPVDGGFSAHLTVATLRLEAAWHIFWRAVSPSIAMISPNNRDSFRRARHGASRFSASG</sequence>
<dbReference type="Proteomes" id="UP000478183">
    <property type="component" value="Unassembled WGS sequence"/>
</dbReference>
<keyword evidence="2" id="KW-1185">Reference proteome</keyword>
<dbReference type="AlphaFoldDB" id="A0A6L6JJH0"/>
<evidence type="ECO:0000313" key="2">
    <source>
        <dbReference type="Proteomes" id="UP000478183"/>
    </source>
</evidence>
<dbReference type="RefSeq" id="WP_155097642.1">
    <property type="nucleotide sequence ID" value="NZ_WMIE01000040.1"/>
</dbReference>
<dbReference type="Gene3D" id="3.40.50.720">
    <property type="entry name" value="NAD(P)-binding Rossmann-like Domain"/>
    <property type="match status" value="1"/>
</dbReference>
<dbReference type="InterPro" id="IPR002347">
    <property type="entry name" value="SDR_fam"/>
</dbReference>
<protein>
    <submittedName>
        <fullName evidence="1">SDR family oxidoreductase</fullName>
    </submittedName>
</protein>